<proteinExistence type="predicted"/>
<evidence type="ECO:0000313" key="1">
    <source>
        <dbReference type="EMBL" id="KAJ7665617.1"/>
    </source>
</evidence>
<name>A0AAD7CVF8_MYCRO</name>
<sequence length="121" mass="13789">MHVSHPLKLLTPTRPTIDYSLSRIAPTRIAAYPEPHNRAIHRARLTPVSPAITRLRLQQLYLVFGGSASGIARSSSCRRVDRVHIRLVSHFALKSSFTFFLRSFIEQRFGNPDQRPIMLSL</sequence>
<organism evidence="1 2">
    <name type="scientific">Mycena rosella</name>
    <name type="common">Pink bonnet</name>
    <name type="synonym">Agaricus rosellus</name>
    <dbReference type="NCBI Taxonomy" id="1033263"/>
    <lineage>
        <taxon>Eukaryota</taxon>
        <taxon>Fungi</taxon>
        <taxon>Dikarya</taxon>
        <taxon>Basidiomycota</taxon>
        <taxon>Agaricomycotina</taxon>
        <taxon>Agaricomycetes</taxon>
        <taxon>Agaricomycetidae</taxon>
        <taxon>Agaricales</taxon>
        <taxon>Marasmiineae</taxon>
        <taxon>Mycenaceae</taxon>
        <taxon>Mycena</taxon>
    </lineage>
</organism>
<dbReference type="EMBL" id="JARKIE010000215">
    <property type="protein sequence ID" value="KAJ7665617.1"/>
    <property type="molecule type" value="Genomic_DNA"/>
</dbReference>
<comment type="caution">
    <text evidence="1">The sequence shown here is derived from an EMBL/GenBank/DDBJ whole genome shotgun (WGS) entry which is preliminary data.</text>
</comment>
<accession>A0AAD7CVF8</accession>
<evidence type="ECO:0000313" key="2">
    <source>
        <dbReference type="Proteomes" id="UP001221757"/>
    </source>
</evidence>
<gene>
    <name evidence="1" type="ORF">B0H17DRAFT_1210948</name>
</gene>
<keyword evidence="2" id="KW-1185">Reference proteome</keyword>
<reference evidence="1" key="1">
    <citation type="submission" date="2023-03" db="EMBL/GenBank/DDBJ databases">
        <title>Massive genome expansion in bonnet fungi (Mycena s.s.) driven by repeated elements and novel gene families across ecological guilds.</title>
        <authorList>
            <consortium name="Lawrence Berkeley National Laboratory"/>
            <person name="Harder C.B."/>
            <person name="Miyauchi S."/>
            <person name="Viragh M."/>
            <person name="Kuo A."/>
            <person name="Thoen E."/>
            <person name="Andreopoulos B."/>
            <person name="Lu D."/>
            <person name="Skrede I."/>
            <person name="Drula E."/>
            <person name="Henrissat B."/>
            <person name="Morin E."/>
            <person name="Kohler A."/>
            <person name="Barry K."/>
            <person name="LaButti K."/>
            <person name="Morin E."/>
            <person name="Salamov A."/>
            <person name="Lipzen A."/>
            <person name="Mereny Z."/>
            <person name="Hegedus B."/>
            <person name="Baldrian P."/>
            <person name="Stursova M."/>
            <person name="Weitz H."/>
            <person name="Taylor A."/>
            <person name="Grigoriev I.V."/>
            <person name="Nagy L.G."/>
            <person name="Martin F."/>
            <person name="Kauserud H."/>
        </authorList>
    </citation>
    <scope>NUCLEOTIDE SEQUENCE</scope>
    <source>
        <strain evidence="1">CBHHK067</strain>
    </source>
</reference>
<dbReference type="AlphaFoldDB" id="A0AAD7CVF8"/>
<protein>
    <submittedName>
        <fullName evidence="1">Uncharacterized protein</fullName>
    </submittedName>
</protein>
<dbReference type="Proteomes" id="UP001221757">
    <property type="component" value="Unassembled WGS sequence"/>
</dbReference>